<dbReference type="PROSITE" id="PS51257">
    <property type="entry name" value="PROKAR_LIPOPROTEIN"/>
    <property type="match status" value="1"/>
</dbReference>
<sequence>MLPKKKLLGFLICLGILFTISCYKDKTVYFDTGAEITRSVSFTNDIIPIFNTSCNVSGCHNSGGQKPNLTESRAFSSLTDGNYLNPSSPENSVIYLWMSGKKSTPMPVGGINKDYNALILAWIKQGTLNN</sequence>
<name>A0A9D7XEV5_9BACT</name>
<evidence type="ECO:0000313" key="1">
    <source>
        <dbReference type="EMBL" id="MBK9718016.1"/>
    </source>
</evidence>
<reference evidence="1 2" key="1">
    <citation type="submission" date="2020-10" db="EMBL/GenBank/DDBJ databases">
        <title>Connecting structure to function with the recovery of over 1000 high-quality activated sludge metagenome-assembled genomes encoding full-length rRNA genes using long-read sequencing.</title>
        <authorList>
            <person name="Singleton C.M."/>
            <person name="Petriglieri F."/>
            <person name="Kristensen J.M."/>
            <person name="Kirkegaard R.H."/>
            <person name="Michaelsen T.Y."/>
            <person name="Andersen M.H."/>
            <person name="Karst S.M."/>
            <person name="Dueholm M.S."/>
            <person name="Nielsen P.H."/>
            <person name="Albertsen M."/>
        </authorList>
    </citation>
    <scope>NUCLEOTIDE SEQUENCE [LARGE SCALE GENOMIC DNA]</scope>
    <source>
        <strain evidence="1">Ribe_18-Q3-R11-54_BAT3C.373</strain>
    </source>
</reference>
<dbReference type="Proteomes" id="UP000808349">
    <property type="component" value="Unassembled WGS sequence"/>
</dbReference>
<dbReference type="AlphaFoldDB" id="A0A9D7XEV5"/>
<organism evidence="1 2">
    <name type="scientific">Candidatus Defluviibacterium haderslevense</name>
    <dbReference type="NCBI Taxonomy" id="2981993"/>
    <lineage>
        <taxon>Bacteria</taxon>
        <taxon>Pseudomonadati</taxon>
        <taxon>Bacteroidota</taxon>
        <taxon>Saprospiria</taxon>
        <taxon>Saprospirales</taxon>
        <taxon>Saprospiraceae</taxon>
        <taxon>Candidatus Defluviibacterium</taxon>
    </lineage>
</organism>
<gene>
    <name evidence="1" type="ORF">IPO85_10990</name>
</gene>
<protein>
    <recommendedName>
        <fullName evidence="3">Cytochrome C Planctomycete-type domain-containing protein</fullName>
    </recommendedName>
</protein>
<dbReference type="EMBL" id="JADKFW010000007">
    <property type="protein sequence ID" value="MBK9718016.1"/>
    <property type="molecule type" value="Genomic_DNA"/>
</dbReference>
<evidence type="ECO:0000313" key="2">
    <source>
        <dbReference type="Proteomes" id="UP000808349"/>
    </source>
</evidence>
<accession>A0A9D7XEV5</accession>
<comment type="caution">
    <text evidence="1">The sequence shown here is derived from an EMBL/GenBank/DDBJ whole genome shotgun (WGS) entry which is preliminary data.</text>
</comment>
<evidence type="ECO:0008006" key="3">
    <source>
        <dbReference type="Google" id="ProtNLM"/>
    </source>
</evidence>
<proteinExistence type="predicted"/>